<keyword evidence="7 10" id="KW-0378">Hydrolase</keyword>
<evidence type="ECO:0000256" key="9">
    <source>
        <dbReference type="ARBA" id="ARBA00023277"/>
    </source>
</evidence>
<dbReference type="PRINTS" id="PR00413">
    <property type="entry name" value="HADHALOGNASE"/>
</dbReference>
<dbReference type="PANTHER" id="PTHR43434">
    <property type="entry name" value="PHOSPHOGLYCOLATE PHOSPHATASE"/>
    <property type="match status" value="1"/>
</dbReference>
<keyword evidence="8 10" id="KW-0460">Magnesium</keyword>
<evidence type="ECO:0000256" key="5">
    <source>
        <dbReference type="ARBA" id="ARBA00013078"/>
    </source>
</evidence>
<comment type="function">
    <text evidence="10">Specifically catalyzes the dephosphorylation of 2-phosphoglycolate.</text>
</comment>
<dbReference type="AlphaFoldDB" id="A0A126SXH8"/>
<dbReference type="NCBIfam" id="TIGR01549">
    <property type="entry name" value="HAD-SF-IA-v1"/>
    <property type="match status" value="1"/>
</dbReference>
<dbReference type="InterPro" id="IPR023214">
    <property type="entry name" value="HAD_sf"/>
</dbReference>
<dbReference type="SUPFAM" id="SSF56784">
    <property type="entry name" value="HAD-like"/>
    <property type="match status" value="1"/>
</dbReference>
<dbReference type="InterPro" id="IPR023198">
    <property type="entry name" value="PGP-like_dom2"/>
</dbReference>
<dbReference type="InterPro" id="IPR041492">
    <property type="entry name" value="HAD_2"/>
</dbReference>
<dbReference type="Gene3D" id="3.40.50.1000">
    <property type="entry name" value="HAD superfamily/HAD-like"/>
    <property type="match status" value="1"/>
</dbReference>
<feature type="active site" description="Nucleophile" evidence="10">
    <location>
        <position position="12"/>
    </location>
</feature>
<proteinExistence type="inferred from homology"/>
<comment type="similarity">
    <text evidence="4 10">Belongs to the HAD-like hydrolase superfamily. CbbY/CbbZ/Gph/YieH family.</text>
</comment>
<dbReference type="InterPro" id="IPR006439">
    <property type="entry name" value="HAD-SF_hydro_IA"/>
</dbReference>
<evidence type="ECO:0000256" key="3">
    <source>
        <dbReference type="ARBA" id="ARBA00004818"/>
    </source>
</evidence>
<feature type="binding site" evidence="10">
    <location>
        <position position="176"/>
    </location>
    <ligand>
        <name>Mg(2+)</name>
        <dbReference type="ChEBI" id="CHEBI:18420"/>
    </ligand>
</feature>
<evidence type="ECO:0000256" key="1">
    <source>
        <dbReference type="ARBA" id="ARBA00000830"/>
    </source>
</evidence>
<dbReference type="PANTHER" id="PTHR43434:SF1">
    <property type="entry name" value="PHOSPHOGLYCOLATE PHOSPHATASE"/>
    <property type="match status" value="1"/>
</dbReference>
<evidence type="ECO:0000256" key="2">
    <source>
        <dbReference type="ARBA" id="ARBA00001946"/>
    </source>
</evidence>
<accession>A0A126SXH8</accession>
<comment type="pathway">
    <text evidence="3 10">Organic acid metabolism; glycolate biosynthesis; glycolate from 2-phosphoglycolate: step 1/1.</text>
</comment>
<evidence type="ECO:0000256" key="8">
    <source>
        <dbReference type="ARBA" id="ARBA00022842"/>
    </source>
</evidence>
<dbReference type="Gene3D" id="1.10.150.240">
    <property type="entry name" value="Putative phosphatase, domain 2"/>
    <property type="match status" value="1"/>
</dbReference>
<evidence type="ECO:0000256" key="7">
    <source>
        <dbReference type="ARBA" id="ARBA00022801"/>
    </source>
</evidence>
<evidence type="ECO:0000313" key="11">
    <source>
        <dbReference type="EMBL" id="AMK59004.1"/>
    </source>
</evidence>
<reference evidence="11" key="1">
    <citation type="journal article" date="2016" name="Appl. Environ. Microbiol.">
        <title>Functional Metagenomics of a Biostimulated Petroleum-Contaminated Soil Reveals an Extraordinary Diversity of Extradiol Dioxygenases.</title>
        <authorList>
            <person name="Terron-Gonzalez L."/>
            <person name="Martin-Cabello G."/>
            <person name="Ferrer M."/>
            <person name="Santero E."/>
        </authorList>
    </citation>
    <scope>NUCLEOTIDE SEQUENCE</scope>
</reference>
<dbReference type="GO" id="GO:0046295">
    <property type="term" value="P:glycolate biosynthetic process"/>
    <property type="evidence" value="ECO:0007669"/>
    <property type="project" value="UniProtKB-UniRule"/>
</dbReference>
<dbReference type="GO" id="GO:0005975">
    <property type="term" value="P:carbohydrate metabolic process"/>
    <property type="evidence" value="ECO:0007669"/>
    <property type="project" value="InterPro"/>
</dbReference>
<keyword evidence="9 10" id="KW-0119">Carbohydrate metabolism</keyword>
<keyword evidence="6 10" id="KW-0479">Metal-binding</keyword>
<dbReference type="InterPro" id="IPR036412">
    <property type="entry name" value="HAD-like_sf"/>
</dbReference>
<dbReference type="NCBIfam" id="TIGR01449">
    <property type="entry name" value="PGP_bact"/>
    <property type="match status" value="1"/>
</dbReference>
<dbReference type="GO" id="GO:0005829">
    <property type="term" value="C:cytosol"/>
    <property type="evidence" value="ECO:0007669"/>
    <property type="project" value="TreeGrafter"/>
</dbReference>
<dbReference type="HAMAP" id="MF_00495">
    <property type="entry name" value="GPH_hydrolase_bact"/>
    <property type="match status" value="1"/>
</dbReference>
<comment type="catalytic activity">
    <reaction evidence="1 10">
        <text>2-phosphoglycolate + H2O = glycolate + phosphate</text>
        <dbReference type="Rhea" id="RHEA:14369"/>
        <dbReference type="ChEBI" id="CHEBI:15377"/>
        <dbReference type="ChEBI" id="CHEBI:29805"/>
        <dbReference type="ChEBI" id="CHEBI:43474"/>
        <dbReference type="ChEBI" id="CHEBI:58033"/>
        <dbReference type="EC" id="3.1.3.18"/>
    </reaction>
</comment>
<dbReference type="InterPro" id="IPR037512">
    <property type="entry name" value="PGPase_prok"/>
</dbReference>
<organism evidence="11">
    <name type="scientific">uncultured bacterium UPO35</name>
    <dbReference type="NCBI Taxonomy" id="1776962"/>
    <lineage>
        <taxon>Bacteria</taxon>
        <taxon>environmental samples</taxon>
    </lineage>
</organism>
<dbReference type="FunFam" id="3.40.50.1000:FF:000022">
    <property type="entry name" value="Phosphoglycolate phosphatase"/>
    <property type="match status" value="1"/>
</dbReference>
<dbReference type="NCBIfam" id="TIGR01509">
    <property type="entry name" value="HAD-SF-IA-v3"/>
    <property type="match status" value="1"/>
</dbReference>
<sequence length="240" mass="25105">MTSPAIRSLTFDLDGTLLDTLPDLAAAANAMLAELGRPSLPLTTIASFIGHGTANLVARCLSDVQDVSGVDVTALADTQAIFRRHYTVENGRRSQPFPGVMAALGQLAEAGLPLAVVTNKPAQFSEPLLAATGLADFFRFVISGDTLAEKKPHPLPLLHACQRFGVTPAENLHIGDSRHDAAAARAAGCPVWLLPHGYNAGEPVRAADCDAIVAGFDEVARRVLMAIPTAIPAVSPAPTF</sequence>
<name>A0A126SXH8_9BACT</name>
<dbReference type="UniPathway" id="UPA00865">
    <property type="reaction ID" value="UER00834"/>
</dbReference>
<dbReference type="Pfam" id="PF13419">
    <property type="entry name" value="HAD_2"/>
    <property type="match status" value="1"/>
</dbReference>
<dbReference type="GO" id="GO:0046872">
    <property type="term" value="F:metal ion binding"/>
    <property type="evidence" value="ECO:0007669"/>
    <property type="project" value="UniProtKB-KW"/>
</dbReference>
<evidence type="ECO:0000256" key="6">
    <source>
        <dbReference type="ARBA" id="ARBA00022723"/>
    </source>
</evidence>
<feature type="binding site" evidence="10">
    <location>
        <position position="14"/>
    </location>
    <ligand>
        <name>Mg(2+)</name>
        <dbReference type="ChEBI" id="CHEBI:18420"/>
    </ligand>
</feature>
<dbReference type="InterPro" id="IPR050155">
    <property type="entry name" value="HAD-like_hydrolase_sf"/>
</dbReference>
<evidence type="ECO:0000256" key="4">
    <source>
        <dbReference type="ARBA" id="ARBA00006171"/>
    </source>
</evidence>
<dbReference type="SFLD" id="SFLDS00003">
    <property type="entry name" value="Haloacid_Dehalogenase"/>
    <property type="match status" value="1"/>
</dbReference>
<dbReference type="SFLD" id="SFLDG01129">
    <property type="entry name" value="C1.5:_HAD__Beta-PGM__Phosphata"/>
    <property type="match status" value="1"/>
</dbReference>
<dbReference type="GO" id="GO:0008967">
    <property type="term" value="F:phosphoglycolate phosphatase activity"/>
    <property type="evidence" value="ECO:0007669"/>
    <property type="project" value="UniProtKB-UniRule"/>
</dbReference>
<dbReference type="NCBIfam" id="NF009695">
    <property type="entry name" value="PRK13222.1-2"/>
    <property type="match status" value="1"/>
</dbReference>
<comment type="cofactor">
    <cofactor evidence="2 10">
        <name>Mg(2+)</name>
        <dbReference type="ChEBI" id="CHEBI:18420"/>
    </cofactor>
</comment>
<dbReference type="GO" id="GO:0006281">
    <property type="term" value="P:DNA repair"/>
    <property type="evidence" value="ECO:0007669"/>
    <property type="project" value="TreeGrafter"/>
</dbReference>
<dbReference type="EMBL" id="KU144965">
    <property type="protein sequence ID" value="AMK59004.1"/>
    <property type="molecule type" value="Genomic_DNA"/>
</dbReference>
<protein>
    <recommendedName>
        <fullName evidence="5 10">Phosphoglycolate phosphatase</fullName>
        <shortName evidence="10">PGP</shortName>
        <shortName evidence="10">PGPase</shortName>
        <ecNumber evidence="5 10">3.1.3.18</ecNumber>
    </recommendedName>
</protein>
<evidence type="ECO:0000256" key="10">
    <source>
        <dbReference type="HAMAP-Rule" id="MF_00495"/>
    </source>
</evidence>
<feature type="binding site" evidence="10">
    <location>
        <position position="12"/>
    </location>
    <ligand>
        <name>Mg(2+)</name>
        <dbReference type="ChEBI" id="CHEBI:18420"/>
    </ligand>
</feature>
<dbReference type="EC" id="3.1.3.18" evidence="5 10"/>
<dbReference type="SFLD" id="SFLDG01135">
    <property type="entry name" value="C1.5.6:_HAD__Beta-PGM__Phospha"/>
    <property type="match status" value="1"/>
</dbReference>